<comment type="caution">
    <text evidence="2">The sequence shown here is derived from an EMBL/GenBank/DDBJ whole genome shotgun (WGS) entry which is preliminary data.</text>
</comment>
<feature type="transmembrane region" description="Helical" evidence="1">
    <location>
        <begin position="184"/>
        <end position="201"/>
    </location>
</feature>
<organism evidence="2 3">
    <name type="scientific">Dentiscutata erythropus</name>
    <dbReference type="NCBI Taxonomy" id="1348616"/>
    <lineage>
        <taxon>Eukaryota</taxon>
        <taxon>Fungi</taxon>
        <taxon>Fungi incertae sedis</taxon>
        <taxon>Mucoromycota</taxon>
        <taxon>Glomeromycotina</taxon>
        <taxon>Glomeromycetes</taxon>
        <taxon>Diversisporales</taxon>
        <taxon>Gigasporaceae</taxon>
        <taxon>Dentiscutata</taxon>
    </lineage>
</organism>
<feature type="transmembrane region" description="Helical" evidence="1">
    <location>
        <begin position="103"/>
        <end position="128"/>
    </location>
</feature>
<accession>A0A9N9DVQ9</accession>
<feature type="transmembrane region" description="Helical" evidence="1">
    <location>
        <begin position="221"/>
        <end position="239"/>
    </location>
</feature>
<dbReference type="PANTHER" id="PTHR11785">
    <property type="entry name" value="AMINO ACID TRANSPORTER"/>
    <property type="match status" value="1"/>
</dbReference>
<gene>
    <name evidence="2" type="ORF">DERYTH_LOCUS10399</name>
</gene>
<name>A0A9N9DVQ9_9GLOM</name>
<reference evidence="2" key="1">
    <citation type="submission" date="2021-06" db="EMBL/GenBank/DDBJ databases">
        <authorList>
            <person name="Kallberg Y."/>
            <person name="Tangrot J."/>
            <person name="Rosling A."/>
        </authorList>
    </citation>
    <scope>NUCLEOTIDE SEQUENCE</scope>
    <source>
        <strain evidence="2">MA453B</strain>
    </source>
</reference>
<dbReference type="GO" id="GO:0015179">
    <property type="term" value="F:L-amino acid transmembrane transporter activity"/>
    <property type="evidence" value="ECO:0007669"/>
    <property type="project" value="TreeGrafter"/>
</dbReference>
<sequence>MSEPEPFDPKDLEQITEIEDQNDRKQILGILSGTGYNINQIIGAGIFQSPGNIWWLVQSPGIALIFWAIGGVVSLFGSLVYIELGIRTYRSGIGEQIYIDEAFYCVNNLGHIFSLVAIFAIFPAGIIADSYTSAKYLLYAIEGNSYSSNDNKIILPAVTISILGIITVYHVFNNRLPVYINQTLALIKLFALLIISIVGLVKLITNDNNWKSIFDTYSPNLGDYTSAMIKILFAYGGVLKKSKILVARK</sequence>
<feature type="transmembrane region" description="Helical" evidence="1">
    <location>
        <begin position="62"/>
        <end position="82"/>
    </location>
</feature>
<dbReference type="AlphaFoldDB" id="A0A9N9DVQ9"/>
<dbReference type="OrthoDB" id="10062876at2759"/>
<evidence type="ECO:0000256" key="1">
    <source>
        <dbReference type="SAM" id="Phobius"/>
    </source>
</evidence>
<feature type="transmembrane region" description="Helical" evidence="1">
    <location>
        <begin position="153"/>
        <end position="172"/>
    </location>
</feature>
<evidence type="ECO:0000313" key="2">
    <source>
        <dbReference type="EMBL" id="CAG8655160.1"/>
    </source>
</evidence>
<dbReference type="PANTHER" id="PTHR11785:SF353">
    <property type="entry name" value="METHIONINE TRANSPORTER (EUROFUNG)"/>
    <property type="match status" value="1"/>
</dbReference>
<keyword evidence="3" id="KW-1185">Reference proteome</keyword>
<evidence type="ECO:0000313" key="3">
    <source>
        <dbReference type="Proteomes" id="UP000789405"/>
    </source>
</evidence>
<dbReference type="Gene3D" id="1.20.1740.10">
    <property type="entry name" value="Amino acid/polyamine transporter I"/>
    <property type="match status" value="1"/>
</dbReference>
<protein>
    <submittedName>
        <fullName evidence="2">1588_t:CDS:1</fullName>
    </submittedName>
</protein>
<keyword evidence="1" id="KW-0812">Transmembrane</keyword>
<dbReference type="InterPro" id="IPR050598">
    <property type="entry name" value="AminoAcid_Transporter"/>
</dbReference>
<keyword evidence="1" id="KW-0472">Membrane</keyword>
<dbReference type="EMBL" id="CAJVPY010006044">
    <property type="protein sequence ID" value="CAG8655160.1"/>
    <property type="molecule type" value="Genomic_DNA"/>
</dbReference>
<keyword evidence="1" id="KW-1133">Transmembrane helix</keyword>
<dbReference type="Proteomes" id="UP000789405">
    <property type="component" value="Unassembled WGS sequence"/>
</dbReference>
<proteinExistence type="predicted"/>